<feature type="transmembrane region" description="Helical" evidence="1">
    <location>
        <begin position="92"/>
        <end position="111"/>
    </location>
</feature>
<feature type="transmembrane region" description="Helical" evidence="1">
    <location>
        <begin position="354"/>
        <end position="373"/>
    </location>
</feature>
<accession>A0AAD0XA58</accession>
<reference evidence="2 3" key="1">
    <citation type="submission" date="2018-10" db="EMBL/GenBank/DDBJ databases">
        <title>Complete genome sequences of Arcobacter cryaerophilus strains ATCC 43158 and ATCC 49615.</title>
        <authorList>
            <person name="Miller W.G."/>
            <person name="Yee E."/>
            <person name="Bono J.L."/>
        </authorList>
    </citation>
    <scope>NUCLEOTIDE SEQUENCE [LARGE SCALE GENOMIC DNA]</scope>
    <source>
        <strain evidence="2 3">ATCC 43158</strain>
    </source>
</reference>
<feature type="transmembrane region" description="Helical" evidence="1">
    <location>
        <begin position="7"/>
        <end position="28"/>
    </location>
</feature>
<proteinExistence type="predicted"/>
<feature type="transmembrane region" description="Helical" evidence="1">
    <location>
        <begin position="326"/>
        <end position="342"/>
    </location>
</feature>
<feature type="transmembrane region" description="Helical" evidence="1">
    <location>
        <begin position="157"/>
        <end position="186"/>
    </location>
</feature>
<keyword evidence="1" id="KW-0812">Transmembrane</keyword>
<sequence length="379" mass="45216">MKLNRNLFYLNNISFLSYVIFAIFIILIQNLFLNDTFLQGLFVSDALSLTATYNNLFASNNFNIFDLDYTYLGLYYVYYFFEGYYWIPNLLFIYLSFILLNKLFFNLYGNYSNKVVFLLLLNPYNLLVINYINKEIVLQFLIILFFYYFFKDKKLITILFLSTIVFFIRDAYGAILLGFYIFSIIFKNNFKIGIWIAFILLYVVQLFIFQFSDFPLIERNLDSTNNSFEHSSQILQDAQGIFYFLYKIIGNIVSLSLRPAFVTSTDGIFLLGIGYYFLGWVLLLTYVINIYGILTTHITYKFKLIFYFQIFSLLMVSQSFFIMPRYLFPFLPIYLLLSIYILKNHKYKYYNNLLYLVPFFILCAVIVLIYFNMNIVISI</sequence>
<name>A0AAD0XA58_9BACT</name>
<keyword evidence="1" id="KW-0472">Membrane</keyword>
<feature type="transmembrane region" description="Helical" evidence="1">
    <location>
        <begin position="131"/>
        <end position="150"/>
    </location>
</feature>
<protein>
    <submittedName>
        <fullName evidence="2">Membrane protein</fullName>
    </submittedName>
</protein>
<gene>
    <name evidence="2" type="ORF">ACRYA_0775</name>
</gene>
<dbReference type="Proteomes" id="UP000273809">
    <property type="component" value="Chromosome"/>
</dbReference>
<keyword evidence="1" id="KW-1133">Transmembrane helix</keyword>
<dbReference type="EMBL" id="CP032823">
    <property type="protein sequence ID" value="AYJ79913.1"/>
    <property type="molecule type" value="Genomic_DNA"/>
</dbReference>
<evidence type="ECO:0000313" key="2">
    <source>
        <dbReference type="EMBL" id="AYJ79913.1"/>
    </source>
</evidence>
<feature type="transmembrane region" description="Helical" evidence="1">
    <location>
        <begin position="241"/>
        <end position="261"/>
    </location>
</feature>
<evidence type="ECO:0000256" key="1">
    <source>
        <dbReference type="SAM" id="Phobius"/>
    </source>
</evidence>
<evidence type="ECO:0000313" key="3">
    <source>
        <dbReference type="Proteomes" id="UP000273809"/>
    </source>
</evidence>
<feature type="transmembrane region" description="Helical" evidence="1">
    <location>
        <begin position="192"/>
        <end position="211"/>
    </location>
</feature>
<dbReference type="KEGG" id="acre:ACRYA_0775"/>
<dbReference type="AlphaFoldDB" id="A0AAD0XA58"/>
<feature type="transmembrane region" description="Helical" evidence="1">
    <location>
        <begin position="267"/>
        <end position="292"/>
    </location>
</feature>
<organism evidence="2 3">
    <name type="scientific">Aliarcobacter cryaerophilus ATCC 43158</name>
    <dbReference type="NCBI Taxonomy" id="1032070"/>
    <lineage>
        <taxon>Bacteria</taxon>
        <taxon>Pseudomonadati</taxon>
        <taxon>Campylobacterota</taxon>
        <taxon>Epsilonproteobacteria</taxon>
        <taxon>Campylobacterales</taxon>
        <taxon>Arcobacteraceae</taxon>
        <taxon>Aliarcobacter</taxon>
    </lineage>
</organism>